<dbReference type="Pfam" id="PF01380">
    <property type="entry name" value="SIS"/>
    <property type="match status" value="1"/>
</dbReference>
<dbReference type="AlphaFoldDB" id="D1AIY1"/>
<evidence type="ECO:0000313" key="10">
    <source>
        <dbReference type="Proteomes" id="UP000000845"/>
    </source>
</evidence>
<protein>
    <submittedName>
        <fullName evidence="9">KpsF/GutQ family protein</fullName>
        <ecNumber evidence="9">5.3.1.13</ecNumber>
    </submittedName>
</protein>
<dbReference type="EMBL" id="CP001739">
    <property type="protein sequence ID" value="ACZ08669.1"/>
    <property type="molecule type" value="Genomic_DNA"/>
</dbReference>
<dbReference type="GO" id="GO:0019146">
    <property type="term" value="F:arabinose-5-phosphate isomerase activity"/>
    <property type="evidence" value="ECO:0007669"/>
    <property type="project" value="UniProtKB-EC"/>
</dbReference>
<dbReference type="NCBIfam" id="TIGR00393">
    <property type="entry name" value="kpsF"/>
    <property type="match status" value="1"/>
</dbReference>
<reference evidence="10" key="1">
    <citation type="submission" date="2009-09" db="EMBL/GenBank/DDBJ databases">
        <title>The complete chromosome of Sebaldella termitidis ATCC 33386.</title>
        <authorList>
            <consortium name="US DOE Joint Genome Institute (JGI-PGF)"/>
            <person name="Lucas S."/>
            <person name="Copeland A."/>
            <person name="Lapidus A."/>
            <person name="Glavina del Rio T."/>
            <person name="Dalin E."/>
            <person name="Tice H."/>
            <person name="Bruce D."/>
            <person name="Goodwin L."/>
            <person name="Pitluck S."/>
            <person name="Kyrpides N."/>
            <person name="Mavromatis K."/>
            <person name="Ivanova N."/>
            <person name="Mikhailova N."/>
            <person name="Sims D."/>
            <person name="Meincke L."/>
            <person name="Brettin T."/>
            <person name="Detter J.C."/>
            <person name="Han C."/>
            <person name="Larimer F."/>
            <person name="Land M."/>
            <person name="Hauser L."/>
            <person name="Markowitz V."/>
            <person name="Cheng J.F."/>
            <person name="Hugenholtz P."/>
            <person name="Woyke T."/>
            <person name="Wu D."/>
            <person name="Eisen J.A."/>
        </authorList>
    </citation>
    <scope>NUCLEOTIDE SEQUENCE [LARGE SCALE GENOMIC DNA]</scope>
    <source>
        <strain evidence="10">ATCC 33386 / NCTC 11300</strain>
    </source>
</reference>
<dbReference type="PROSITE" id="PS51371">
    <property type="entry name" value="CBS"/>
    <property type="match status" value="2"/>
</dbReference>
<keyword evidence="10" id="KW-1185">Reference proteome</keyword>
<dbReference type="InterPro" id="IPR000644">
    <property type="entry name" value="CBS_dom"/>
</dbReference>
<reference evidence="9 10" key="2">
    <citation type="journal article" date="2010" name="Stand. Genomic Sci.">
        <title>Complete genome sequence of Sebaldella termitidis type strain (NCTC 11300).</title>
        <authorList>
            <person name="Harmon-Smith M."/>
            <person name="Celia L."/>
            <person name="Chertkov O."/>
            <person name="Lapidus A."/>
            <person name="Copeland A."/>
            <person name="Glavina Del Rio T."/>
            <person name="Nolan M."/>
            <person name="Lucas S."/>
            <person name="Tice H."/>
            <person name="Cheng J.F."/>
            <person name="Han C."/>
            <person name="Detter J.C."/>
            <person name="Bruce D."/>
            <person name="Goodwin L."/>
            <person name="Pitluck S."/>
            <person name="Pati A."/>
            <person name="Liolios K."/>
            <person name="Ivanova N."/>
            <person name="Mavromatis K."/>
            <person name="Mikhailova N."/>
            <person name="Chen A."/>
            <person name="Palaniappan K."/>
            <person name="Land M."/>
            <person name="Hauser L."/>
            <person name="Chang Y.J."/>
            <person name="Jeffries C.D."/>
            <person name="Brettin T."/>
            <person name="Goker M."/>
            <person name="Beck B."/>
            <person name="Bristow J."/>
            <person name="Eisen J.A."/>
            <person name="Markowitz V."/>
            <person name="Hugenholtz P."/>
            <person name="Kyrpides N.C."/>
            <person name="Klenk H.P."/>
            <person name="Chen F."/>
        </authorList>
    </citation>
    <scope>NUCLEOTIDE SEQUENCE [LARGE SCALE GENOMIC DNA]</scope>
    <source>
        <strain evidence="10">ATCC 33386 / NCTC 11300</strain>
    </source>
</reference>
<feature type="site" description="Catalytically relevant" evidence="5">
    <location>
        <position position="51"/>
    </location>
</feature>
<feature type="domain" description="CBS" evidence="7">
    <location>
        <begin position="268"/>
        <end position="319"/>
    </location>
</feature>
<accession>D1AIY1</accession>
<dbReference type="GO" id="GO:1901135">
    <property type="term" value="P:carbohydrate derivative metabolic process"/>
    <property type="evidence" value="ECO:0007669"/>
    <property type="project" value="InterPro"/>
</dbReference>
<dbReference type="InterPro" id="IPR046348">
    <property type="entry name" value="SIS_dom_sf"/>
</dbReference>
<feature type="site" description="Catalytically relevant" evidence="5">
    <location>
        <position position="185"/>
    </location>
</feature>
<dbReference type="GO" id="GO:0097367">
    <property type="term" value="F:carbohydrate derivative binding"/>
    <property type="evidence" value="ECO:0007669"/>
    <property type="project" value="InterPro"/>
</dbReference>
<dbReference type="Gene3D" id="3.40.50.10490">
    <property type="entry name" value="Glucose-6-phosphate isomerase like protein, domain 1"/>
    <property type="match status" value="1"/>
</dbReference>
<dbReference type="HOGENOM" id="CLU_040681_13_1_0"/>
<dbReference type="PIRSF" id="PIRSF004692">
    <property type="entry name" value="KdsD_KpsF"/>
    <property type="match status" value="1"/>
</dbReference>
<dbReference type="KEGG" id="str:Sterm_1811"/>
<dbReference type="CDD" id="cd05014">
    <property type="entry name" value="SIS_Kpsf"/>
    <property type="match status" value="1"/>
</dbReference>
<gene>
    <name evidence="9" type="ordered locus">Sterm_1811</name>
</gene>
<evidence type="ECO:0000256" key="3">
    <source>
        <dbReference type="ARBA" id="ARBA00023122"/>
    </source>
</evidence>
<dbReference type="PANTHER" id="PTHR42745:SF1">
    <property type="entry name" value="ARABINOSE 5-PHOSPHATE ISOMERASE KDSD"/>
    <property type="match status" value="1"/>
</dbReference>
<feature type="domain" description="CBS" evidence="7">
    <location>
        <begin position="202"/>
        <end position="259"/>
    </location>
</feature>
<organism evidence="9 10">
    <name type="scientific">Sebaldella termitidis (strain ATCC 33386 / NCTC 11300)</name>
    <dbReference type="NCBI Taxonomy" id="526218"/>
    <lineage>
        <taxon>Bacteria</taxon>
        <taxon>Fusobacteriati</taxon>
        <taxon>Fusobacteriota</taxon>
        <taxon>Fusobacteriia</taxon>
        <taxon>Fusobacteriales</taxon>
        <taxon>Leptotrichiaceae</taxon>
        <taxon>Sebaldella</taxon>
    </lineage>
</organism>
<name>D1AIY1_SEBTE</name>
<dbReference type="Pfam" id="PF00571">
    <property type="entry name" value="CBS"/>
    <property type="match status" value="2"/>
</dbReference>
<dbReference type="CDD" id="cd04604">
    <property type="entry name" value="CBS_pair_SIS_assoc"/>
    <property type="match status" value="1"/>
</dbReference>
<comment type="similarity">
    <text evidence="1 4">Belongs to the SIS family. GutQ/KpsF subfamily.</text>
</comment>
<dbReference type="SUPFAM" id="SSF53697">
    <property type="entry name" value="SIS domain"/>
    <property type="match status" value="1"/>
</dbReference>
<dbReference type="SMART" id="SM00116">
    <property type="entry name" value="CBS"/>
    <property type="match status" value="2"/>
</dbReference>
<dbReference type="Gene3D" id="3.10.580.10">
    <property type="entry name" value="CBS-domain"/>
    <property type="match status" value="1"/>
</dbReference>
<evidence type="ECO:0000256" key="4">
    <source>
        <dbReference type="PIRNR" id="PIRNR004692"/>
    </source>
</evidence>
<evidence type="ECO:0000256" key="6">
    <source>
        <dbReference type="PROSITE-ProRule" id="PRU00703"/>
    </source>
</evidence>
<keyword evidence="3 6" id="KW-0129">CBS domain</keyword>
<evidence type="ECO:0000256" key="5">
    <source>
        <dbReference type="PIRSR" id="PIRSR004692-3"/>
    </source>
</evidence>
<dbReference type="eggNOG" id="COG0517">
    <property type="taxonomic scope" value="Bacteria"/>
</dbReference>
<evidence type="ECO:0000259" key="8">
    <source>
        <dbReference type="PROSITE" id="PS51464"/>
    </source>
</evidence>
<dbReference type="PROSITE" id="PS51464">
    <property type="entry name" value="SIS"/>
    <property type="match status" value="1"/>
</dbReference>
<dbReference type="FunFam" id="3.40.50.10490:FF:000011">
    <property type="entry name" value="Arabinose 5-phosphate isomerase"/>
    <property type="match status" value="1"/>
</dbReference>
<evidence type="ECO:0000256" key="1">
    <source>
        <dbReference type="ARBA" id="ARBA00008165"/>
    </source>
</evidence>
<keyword evidence="9" id="KW-0413">Isomerase</keyword>
<feature type="domain" description="SIS" evidence="8">
    <location>
        <begin position="33"/>
        <end position="176"/>
    </location>
</feature>
<dbReference type="InterPro" id="IPR050986">
    <property type="entry name" value="GutQ/KpsF_isomerases"/>
</dbReference>
<evidence type="ECO:0000313" key="9">
    <source>
        <dbReference type="EMBL" id="ACZ08669.1"/>
    </source>
</evidence>
<dbReference type="InterPro" id="IPR046342">
    <property type="entry name" value="CBS_dom_sf"/>
</dbReference>
<dbReference type="eggNOG" id="COG0794">
    <property type="taxonomic scope" value="Bacteria"/>
</dbReference>
<keyword evidence="2" id="KW-0677">Repeat</keyword>
<proteinExistence type="inferred from homology"/>
<dbReference type="InterPro" id="IPR035474">
    <property type="entry name" value="SIS_Kpsf"/>
</dbReference>
<feature type="site" description="Catalytically relevant" evidence="5">
    <location>
        <position position="103"/>
    </location>
</feature>
<dbReference type="InterPro" id="IPR001347">
    <property type="entry name" value="SIS_dom"/>
</dbReference>
<dbReference type="EC" id="5.3.1.13" evidence="9"/>
<feature type="site" description="Catalytically relevant" evidence="5">
    <location>
        <position position="144"/>
    </location>
</feature>
<dbReference type="GO" id="GO:0005975">
    <property type="term" value="P:carbohydrate metabolic process"/>
    <property type="evidence" value="ECO:0007669"/>
    <property type="project" value="InterPro"/>
</dbReference>
<dbReference type="Proteomes" id="UP000000845">
    <property type="component" value="Chromosome"/>
</dbReference>
<dbReference type="STRING" id="526218.Sterm_1811"/>
<dbReference type="PANTHER" id="PTHR42745">
    <property type="match status" value="1"/>
</dbReference>
<sequence>MDKSLTEAKRVFEAEIEELVKVKDRLDENFSKMVDMIYESSGKVVITGIGKSGHIGKKISATLASTGTNSVFINAAEALHGDLGVIKKGDIVLAISNSGNSDEISNILPSVRRIGADIIAFTGNKISALGKEADLIINIAIDKEACPMGLAPMTSATVTLVMGDALAAALMQKRDFKPENYAVYHPGGSLGRRLLLKVKDLMHKNDELPKLTKDTHIDTVLMELTKKKMGAVCIAEDDRLIGIITEGDIRRALTHKEKFFDYTAEDVMTKNPVYVTPEIQAIEALEKMEARESQITVLPVVDNDKLVGIIRIHDLLNLR</sequence>
<dbReference type="InterPro" id="IPR004800">
    <property type="entry name" value="KdsD/KpsF-type"/>
</dbReference>
<evidence type="ECO:0000256" key="2">
    <source>
        <dbReference type="ARBA" id="ARBA00022737"/>
    </source>
</evidence>
<evidence type="ECO:0000259" key="7">
    <source>
        <dbReference type="PROSITE" id="PS51371"/>
    </source>
</evidence>